<accession>A0A7Y9C454</accession>
<sequence>MDAFFKKKCSDNKMVDFLIEGKYRFWRHALVWVYVFFFFILTKDFHGQSSGLYWLKSCMWNVYFLSMFYFNMYVLVPKVLFRGKYVAYFILLTMIIVGSYLGLVSVSEHYLNGYVLTRSDDFDQHAGSLEQKAGSFKEFAAAVHMIVLMVFASTSIKLFQRWARDARRIGELETNSLQMELRELRNQVNPHFLFNMLNNVNVLVRKNPDQAIATIHKLSDFLRYQLYENHSQSVLLLPEIQFLNDLLELEKMRRDDFTFSLKMENDSANPDKLTNLMLPPNLFISFVENAIKHSADADNPTNVEVSFAITDDKLIFKCSNSKPEEIRQSKTGGLGLANIKRRLELLYADTYHLGISESKSNYSLTLTLPI</sequence>
<evidence type="ECO:0000313" key="3">
    <source>
        <dbReference type="EMBL" id="NYA69540.1"/>
    </source>
</evidence>
<dbReference type="Gene3D" id="3.30.565.10">
    <property type="entry name" value="Histidine kinase-like ATPase, C-terminal domain"/>
    <property type="match status" value="1"/>
</dbReference>
<dbReference type="RefSeq" id="WP_176004363.1">
    <property type="nucleotide sequence ID" value="NZ_JABWMI010000002.1"/>
</dbReference>
<feature type="transmembrane region" description="Helical" evidence="1">
    <location>
        <begin position="139"/>
        <end position="159"/>
    </location>
</feature>
<dbReference type="InterPro" id="IPR010559">
    <property type="entry name" value="Sig_transdc_His_kin_internal"/>
</dbReference>
<dbReference type="PANTHER" id="PTHR34220">
    <property type="entry name" value="SENSOR HISTIDINE KINASE YPDA"/>
    <property type="match status" value="1"/>
</dbReference>
<comment type="caution">
    <text evidence="3">The sequence shown here is derived from an EMBL/GenBank/DDBJ whole genome shotgun (WGS) entry which is preliminary data.</text>
</comment>
<dbReference type="Pfam" id="PF06580">
    <property type="entry name" value="His_kinase"/>
    <property type="match status" value="1"/>
</dbReference>
<dbReference type="EMBL" id="JACBJI010000001">
    <property type="protein sequence ID" value="NYA69540.1"/>
    <property type="molecule type" value="Genomic_DNA"/>
</dbReference>
<organism evidence="3 4">
    <name type="scientific">Flavobacterium agri</name>
    <dbReference type="NCBI Taxonomy" id="2743471"/>
    <lineage>
        <taxon>Bacteria</taxon>
        <taxon>Pseudomonadati</taxon>
        <taxon>Bacteroidota</taxon>
        <taxon>Flavobacteriia</taxon>
        <taxon>Flavobacteriales</taxon>
        <taxon>Flavobacteriaceae</taxon>
        <taxon>Flavobacterium</taxon>
    </lineage>
</organism>
<dbReference type="AlphaFoldDB" id="A0A7Y9C454"/>
<evidence type="ECO:0000313" key="4">
    <source>
        <dbReference type="Proteomes" id="UP000535020"/>
    </source>
</evidence>
<keyword evidence="1" id="KW-0472">Membrane</keyword>
<keyword evidence="3" id="KW-0418">Kinase</keyword>
<keyword evidence="1" id="KW-0812">Transmembrane</keyword>
<protein>
    <submittedName>
        <fullName evidence="3">Histidine kinase</fullName>
    </submittedName>
</protein>
<reference evidence="3 4" key="1">
    <citation type="submission" date="2020-07" db="EMBL/GenBank/DDBJ databases">
        <authorList>
            <person name="Sun Q."/>
        </authorList>
    </citation>
    <scope>NUCLEOTIDE SEQUENCE [LARGE SCALE GENOMIC DNA]</scope>
    <source>
        <strain evidence="3 4">MAH-1</strain>
    </source>
</reference>
<keyword evidence="1" id="KW-1133">Transmembrane helix</keyword>
<dbReference type="InterPro" id="IPR050640">
    <property type="entry name" value="Bact_2-comp_sensor_kinase"/>
</dbReference>
<dbReference type="GO" id="GO:0016020">
    <property type="term" value="C:membrane"/>
    <property type="evidence" value="ECO:0007669"/>
    <property type="project" value="InterPro"/>
</dbReference>
<dbReference type="Proteomes" id="UP000535020">
    <property type="component" value="Unassembled WGS sequence"/>
</dbReference>
<dbReference type="InterPro" id="IPR036890">
    <property type="entry name" value="HATPase_C_sf"/>
</dbReference>
<dbReference type="GO" id="GO:0000155">
    <property type="term" value="F:phosphorelay sensor kinase activity"/>
    <property type="evidence" value="ECO:0007669"/>
    <property type="project" value="InterPro"/>
</dbReference>
<evidence type="ECO:0000259" key="2">
    <source>
        <dbReference type="Pfam" id="PF06580"/>
    </source>
</evidence>
<dbReference type="PANTHER" id="PTHR34220:SF7">
    <property type="entry name" value="SENSOR HISTIDINE KINASE YPDA"/>
    <property type="match status" value="1"/>
</dbReference>
<keyword evidence="4" id="KW-1185">Reference proteome</keyword>
<feature type="domain" description="Signal transduction histidine kinase internal region" evidence="2">
    <location>
        <begin position="179"/>
        <end position="256"/>
    </location>
</feature>
<feature type="transmembrane region" description="Helical" evidence="1">
    <location>
        <begin position="86"/>
        <end position="106"/>
    </location>
</feature>
<gene>
    <name evidence="3" type="ORF">HZF10_01310</name>
</gene>
<dbReference type="SUPFAM" id="SSF55874">
    <property type="entry name" value="ATPase domain of HSP90 chaperone/DNA topoisomerase II/histidine kinase"/>
    <property type="match status" value="1"/>
</dbReference>
<proteinExistence type="predicted"/>
<feature type="transmembrane region" description="Helical" evidence="1">
    <location>
        <begin position="25"/>
        <end position="41"/>
    </location>
</feature>
<keyword evidence="3" id="KW-0808">Transferase</keyword>
<name>A0A7Y9C454_9FLAO</name>
<feature type="transmembrane region" description="Helical" evidence="1">
    <location>
        <begin position="53"/>
        <end position="74"/>
    </location>
</feature>
<evidence type="ECO:0000256" key="1">
    <source>
        <dbReference type="SAM" id="Phobius"/>
    </source>
</evidence>